<dbReference type="PROSITE" id="PS51462">
    <property type="entry name" value="NUDIX"/>
    <property type="match status" value="1"/>
</dbReference>
<dbReference type="OrthoDB" id="77989at2759"/>
<dbReference type="InterPro" id="IPR045121">
    <property type="entry name" value="CoAse"/>
</dbReference>
<dbReference type="Proteomes" id="UP000799776">
    <property type="component" value="Unassembled WGS sequence"/>
</dbReference>
<evidence type="ECO:0000259" key="2">
    <source>
        <dbReference type="PROSITE" id="PS51462"/>
    </source>
</evidence>
<dbReference type="PANTHER" id="PTHR12992:SF44">
    <property type="entry name" value="NUDIX HYDROLASE DOMAIN-CONTAINING PROTEIN"/>
    <property type="match status" value="1"/>
</dbReference>
<protein>
    <recommendedName>
        <fullName evidence="2">Nudix hydrolase domain-containing protein</fullName>
    </recommendedName>
</protein>
<dbReference type="GO" id="GO:0010945">
    <property type="term" value="F:coenzyme A diphosphatase activity"/>
    <property type="evidence" value="ECO:0007669"/>
    <property type="project" value="InterPro"/>
</dbReference>
<feature type="domain" description="Nudix hydrolase" evidence="2">
    <location>
        <begin position="100"/>
        <end position="249"/>
    </location>
</feature>
<dbReference type="SUPFAM" id="SSF55811">
    <property type="entry name" value="Nudix"/>
    <property type="match status" value="1"/>
</dbReference>
<dbReference type="AlphaFoldDB" id="A0A9P4HV36"/>
<dbReference type="EMBL" id="ML978728">
    <property type="protein sequence ID" value="KAF2085805.1"/>
    <property type="molecule type" value="Genomic_DNA"/>
</dbReference>
<proteinExistence type="predicted"/>
<keyword evidence="4" id="KW-1185">Reference proteome</keyword>
<evidence type="ECO:0000313" key="4">
    <source>
        <dbReference type="Proteomes" id="UP000799776"/>
    </source>
</evidence>
<accession>A0A9P4HV36</accession>
<dbReference type="Pfam" id="PF00293">
    <property type="entry name" value="NUDIX"/>
    <property type="match status" value="1"/>
</dbReference>
<dbReference type="PANTHER" id="PTHR12992">
    <property type="entry name" value="NUDIX HYDROLASE"/>
    <property type="match status" value="1"/>
</dbReference>
<name>A0A9P4HV36_9PEZI</name>
<comment type="caution">
    <text evidence="3">The sequence shown here is derived from an EMBL/GenBank/DDBJ whole genome shotgun (WGS) entry which is preliminary data.</text>
</comment>
<dbReference type="InterPro" id="IPR015797">
    <property type="entry name" value="NUDIX_hydrolase-like_dom_sf"/>
</dbReference>
<feature type="compositionally biased region" description="Low complexity" evidence="1">
    <location>
        <begin position="67"/>
        <end position="77"/>
    </location>
</feature>
<gene>
    <name evidence="3" type="ORF">K490DRAFT_45784</name>
</gene>
<feature type="region of interest" description="Disordered" evidence="1">
    <location>
        <begin position="58"/>
        <end position="77"/>
    </location>
</feature>
<dbReference type="CDD" id="cd03426">
    <property type="entry name" value="NUDIX_CoAse_Nudt7"/>
    <property type="match status" value="1"/>
</dbReference>
<sequence length="483" mass="52922">MSPPSTNTGETPPTALPQQLHSLLLDLSAHPYPHVPNPPGLKKRASVALIIRIQPRYSHWPSDDTADNNNNDNTTTTESFHNIDAEAENSDKAAKSSTADRLTAFFAQDWVRNGDPEVLFIKRAHRAGDRWTAHVALPGGRRDPEDVDDRAAAVRETWEEVGIKLEEDGENGGGNCIAVGNLPERVVTTSWGKVPLMVLHPHIFILTTPSPPPLRLQPTEVASCHWVSLRALLSPAHRTHWHEDVSNRLAKQEMGLKRAFLRLMLGKMVFAAINLVPSSSAYCSTIPGFVAGDDTTAPPSISTTVLASLAALSPSQPSHQSPHPPLLLWGLTLGIMADFLDLLPPHSALKLWTYPTFSPPDVRLALWLTSYTFRRGRERELGFRSDNDAAAKSSDVQVEKVEEGLDGAPPAGISGLGVKQYYGGRLGRKRRVESSKVGILLEGYYDIVRWTVKLVVAGRLAVAGAVVVWAVRWWRRGGGKGLW</sequence>
<evidence type="ECO:0000256" key="1">
    <source>
        <dbReference type="SAM" id="MobiDB-lite"/>
    </source>
</evidence>
<dbReference type="Gene3D" id="3.90.79.10">
    <property type="entry name" value="Nucleoside Triphosphate Pyrophosphohydrolase"/>
    <property type="match status" value="1"/>
</dbReference>
<reference evidence="3" key="1">
    <citation type="journal article" date="2020" name="Stud. Mycol.">
        <title>101 Dothideomycetes genomes: a test case for predicting lifestyles and emergence of pathogens.</title>
        <authorList>
            <person name="Haridas S."/>
            <person name="Albert R."/>
            <person name="Binder M."/>
            <person name="Bloem J."/>
            <person name="Labutti K."/>
            <person name="Salamov A."/>
            <person name="Andreopoulos B."/>
            <person name="Baker S."/>
            <person name="Barry K."/>
            <person name="Bills G."/>
            <person name="Bluhm B."/>
            <person name="Cannon C."/>
            <person name="Castanera R."/>
            <person name="Culley D."/>
            <person name="Daum C."/>
            <person name="Ezra D."/>
            <person name="Gonzalez J."/>
            <person name="Henrissat B."/>
            <person name="Kuo A."/>
            <person name="Liang C."/>
            <person name="Lipzen A."/>
            <person name="Lutzoni F."/>
            <person name="Magnuson J."/>
            <person name="Mondo S."/>
            <person name="Nolan M."/>
            <person name="Ohm R."/>
            <person name="Pangilinan J."/>
            <person name="Park H.-J."/>
            <person name="Ramirez L."/>
            <person name="Alfaro M."/>
            <person name="Sun H."/>
            <person name="Tritt A."/>
            <person name="Yoshinaga Y."/>
            <person name="Zwiers L.-H."/>
            <person name="Turgeon B."/>
            <person name="Goodwin S."/>
            <person name="Spatafora J."/>
            <person name="Crous P."/>
            <person name="Grigoriev I."/>
        </authorList>
    </citation>
    <scope>NUCLEOTIDE SEQUENCE</scope>
    <source>
        <strain evidence="3">CBS 121410</strain>
    </source>
</reference>
<organism evidence="3 4">
    <name type="scientific">Saccharata proteae CBS 121410</name>
    <dbReference type="NCBI Taxonomy" id="1314787"/>
    <lineage>
        <taxon>Eukaryota</taxon>
        <taxon>Fungi</taxon>
        <taxon>Dikarya</taxon>
        <taxon>Ascomycota</taxon>
        <taxon>Pezizomycotina</taxon>
        <taxon>Dothideomycetes</taxon>
        <taxon>Dothideomycetes incertae sedis</taxon>
        <taxon>Botryosphaeriales</taxon>
        <taxon>Saccharataceae</taxon>
        <taxon>Saccharata</taxon>
    </lineage>
</organism>
<dbReference type="InterPro" id="IPR000086">
    <property type="entry name" value="NUDIX_hydrolase_dom"/>
</dbReference>
<evidence type="ECO:0000313" key="3">
    <source>
        <dbReference type="EMBL" id="KAF2085805.1"/>
    </source>
</evidence>